<gene>
    <name evidence="11 15" type="primary">argS</name>
    <name evidence="15" type="ORF">NCTC12219_01561</name>
</gene>
<evidence type="ECO:0000256" key="2">
    <source>
        <dbReference type="ARBA" id="ARBA00005594"/>
    </source>
</evidence>
<dbReference type="InterPro" id="IPR035684">
    <property type="entry name" value="ArgRS_core"/>
</dbReference>
<dbReference type="PROSITE" id="PS00178">
    <property type="entry name" value="AA_TRNA_LIGASE_I"/>
    <property type="match status" value="1"/>
</dbReference>
<sequence length="534" mass="60357">MYQHIKAILAQACGLENESEIVLEKPKNKDLGHLATPLAFSLAKIKRQNPKLLAEELSVSLAQNPAFSKAEALNGFINLTLSTDFLFDVSKAESTAPQSKQNKESILLEFVSANPTGPLHIGHARGAVYGDVLSRVGRHLGYEITTEYYINDAGSQIQMLGLSLLLAGQEHILKREVEYPESYYRGEYIVDLAKECEKHFGKSIFESEDSIPALADFGKNAMLQEIKDNLSQVGISFDNFVSEKALYERWDSTLQTLKQNNGIYTQDSKVWIASSKLNDEKDRVIVRESGEPTYLAGDIIYHQDKFQRGFERYINIWGADHHGYIQRVKAAIHFLGYDENKLEVLLSQMVSLLKGGQPYKMSKRAGNFILMKDVASEIGSDALRFIFLSKKPDTHLEFDVDELKKQDSSNPIYYINYANARIHTLFEKAGVNMQDLEKNIKTLSFDSSSRDSATHLLFESLCLSHILESSFRDREMQKICEYLKNLAASLHSFYNTHKILQTPNQNDILYVLKVVSQTLTRGLALLGITAKTRM</sequence>
<comment type="subcellular location">
    <subcellularLocation>
        <location evidence="1 11">Cytoplasm</location>
    </subcellularLocation>
</comment>
<dbReference type="GO" id="GO:0005524">
    <property type="term" value="F:ATP binding"/>
    <property type="evidence" value="ECO:0007669"/>
    <property type="project" value="UniProtKB-UniRule"/>
</dbReference>
<keyword evidence="4 11" id="KW-0963">Cytoplasm</keyword>
<dbReference type="FunFam" id="3.40.50.620:FF:000062">
    <property type="entry name" value="Arginine--tRNA ligase"/>
    <property type="match status" value="1"/>
</dbReference>
<dbReference type="PRINTS" id="PR01038">
    <property type="entry name" value="TRNASYNTHARG"/>
</dbReference>
<dbReference type="InterPro" id="IPR001278">
    <property type="entry name" value="Arg-tRNA-ligase"/>
</dbReference>
<feature type="short sequence motif" description="'HIGH' region" evidence="11">
    <location>
        <begin position="113"/>
        <end position="123"/>
    </location>
</feature>
<keyword evidence="9 11" id="KW-0030">Aminoacyl-tRNA synthetase</keyword>
<evidence type="ECO:0000259" key="14">
    <source>
        <dbReference type="SMART" id="SM01016"/>
    </source>
</evidence>
<dbReference type="InterPro" id="IPR014729">
    <property type="entry name" value="Rossmann-like_a/b/a_fold"/>
</dbReference>
<organism evidence="15 16">
    <name type="scientific">Helicobacter cinaedi</name>
    <dbReference type="NCBI Taxonomy" id="213"/>
    <lineage>
        <taxon>Bacteria</taxon>
        <taxon>Pseudomonadati</taxon>
        <taxon>Campylobacterota</taxon>
        <taxon>Epsilonproteobacteria</taxon>
        <taxon>Campylobacterales</taxon>
        <taxon>Helicobacteraceae</taxon>
        <taxon>Helicobacter</taxon>
    </lineage>
</organism>
<reference evidence="15 16" key="1">
    <citation type="submission" date="2018-06" db="EMBL/GenBank/DDBJ databases">
        <authorList>
            <consortium name="Pathogen Informatics"/>
            <person name="Doyle S."/>
        </authorList>
    </citation>
    <scope>NUCLEOTIDE SEQUENCE [LARGE SCALE GENOMIC DNA]</scope>
    <source>
        <strain evidence="15 16">NCTC12219</strain>
    </source>
</reference>
<dbReference type="Gene3D" id="1.10.730.10">
    <property type="entry name" value="Isoleucyl-tRNA Synthetase, Domain 1"/>
    <property type="match status" value="1"/>
</dbReference>
<proteinExistence type="inferred from homology"/>
<dbReference type="Proteomes" id="UP000255103">
    <property type="component" value="Unassembled WGS sequence"/>
</dbReference>
<dbReference type="HAMAP" id="MF_00123">
    <property type="entry name" value="Arg_tRNA_synth"/>
    <property type="match status" value="1"/>
</dbReference>
<dbReference type="GO" id="GO:0004814">
    <property type="term" value="F:arginine-tRNA ligase activity"/>
    <property type="evidence" value="ECO:0007669"/>
    <property type="project" value="UniProtKB-UniRule"/>
</dbReference>
<keyword evidence="7 11" id="KW-0067">ATP-binding</keyword>
<dbReference type="NCBIfam" id="TIGR00456">
    <property type="entry name" value="argS"/>
    <property type="match status" value="1"/>
</dbReference>
<dbReference type="CDD" id="cd00671">
    <property type="entry name" value="ArgRS_core"/>
    <property type="match status" value="1"/>
</dbReference>
<accession>A0A377JV48</accession>
<dbReference type="InterPro" id="IPR009080">
    <property type="entry name" value="tRNAsynth_Ia_anticodon-bd"/>
</dbReference>
<dbReference type="InterPro" id="IPR036695">
    <property type="entry name" value="Arg-tRNA-synth_N_sf"/>
</dbReference>
<evidence type="ECO:0000313" key="15">
    <source>
        <dbReference type="EMBL" id="STP11663.1"/>
    </source>
</evidence>
<dbReference type="InterPro" id="IPR008909">
    <property type="entry name" value="DALR_anticod-bd"/>
</dbReference>
<evidence type="ECO:0000313" key="16">
    <source>
        <dbReference type="Proteomes" id="UP000255103"/>
    </source>
</evidence>
<comment type="similarity">
    <text evidence="2 11 12">Belongs to the class-I aminoacyl-tRNA synthetase family.</text>
</comment>
<comment type="subunit">
    <text evidence="3 11">Monomer.</text>
</comment>
<keyword evidence="6 11" id="KW-0547">Nucleotide-binding</keyword>
<dbReference type="EC" id="6.1.1.19" evidence="11"/>
<dbReference type="SMART" id="SM01016">
    <property type="entry name" value="Arg_tRNA_synt_N"/>
    <property type="match status" value="1"/>
</dbReference>
<evidence type="ECO:0000259" key="13">
    <source>
        <dbReference type="SMART" id="SM00836"/>
    </source>
</evidence>
<dbReference type="GO" id="GO:0005737">
    <property type="term" value="C:cytoplasm"/>
    <property type="evidence" value="ECO:0007669"/>
    <property type="project" value="UniProtKB-SubCell"/>
</dbReference>
<dbReference type="Pfam" id="PF00750">
    <property type="entry name" value="tRNA-synt_1d"/>
    <property type="match status" value="1"/>
</dbReference>
<dbReference type="Pfam" id="PF05746">
    <property type="entry name" value="DALR_1"/>
    <property type="match status" value="1"/>
</dbReference>
<keyword evidence="5 11" id="KW-0436">Ligase</keyword>
<name>A0A377JV48_9HELI</name>
<dbReference type="SUPFAM" id="SSF47323">
    <property type="entry name" value="Anticodon-binding domain of a subclass of class I aminoacyl-tRNA synthetases"/>
    <property type="match status" value="1"/>
</dbReference>
<dbReference type="InterPro" id="IPR001412">
    <property type="entry name" value="aa-tRNA-synth_I_CS"/>
</dbReference>
<evidence type="ECO:0000256" key="1">
    <source>
        <dbReference type="ARBA" id="ARBA00004496"/>
    </source>
</evidence>
<dbReference type="Pfam" id="PF03485">
    <property type="entry name" value="Arg_tRNA_synt_N"/>
    <property type="match status" value="1"/>
</dbReference>
<dbReference type="Gene3D" id="3.30.1360.70">
    <property type="entry name" value="Arginyl tRNA synthetase N-terminal domain"/>
    <property type="match status" value="1"/>
</dbReference>
<dbReference type="GO" id="GO:0006420">
    <property type="term" value="P:arginyl-tRNA aminoacylation"/>
    <property type="evidence" value="ECO:0007669"/>
    <property type="project" value="UniProtKB-UniRule"/>
</dbReference>
<dbReference type="RefSeq" id="WP_115722198.1">
    <property type="nucleotide sequence ID" value="NZ_UGHX01000001.1"/>
</dbReference>
<protein>
    <recommendedName>
        <fullName evidence="11">Arginine--tRNA ligase</fullName>
        <ecNumber evidence="11">6.1.1.19</ecNumber>
    </recommendedName>
    <alternativeName>
        <fullName evidence="11">Arginyl-tRNA synthetase</fullName>
        <shortName evidence="11">ArgRS</shortName>
    </alternativeName>
</protein>
<dbReference type="PANTHER" id="PTHR11956:SF5">
    <property type="entry name" value="ARGININE--TRNA LIGASE, CYTOPLASMIC"/>
    <property type="match status" value="1"/>
</dbReference>
<dbReference type="InterPro" id="IPR005148">
    <property type="entry name" value="Arg-tRNA-synth_N"/>
</dbReference>
<feature type="domain" description="Arginyl tRNA synthetase N-terminal" evidence="14">
    <location>
        <begin position="3"/>
        <end position="81"/>
    </location>
</feature>
<dbReference type="SMART" id="SM00836">
    <property type="entry name" value="DALR_1"/>
    <property type="match status" value="1"/>
</dbReference>
<dbReference type="Gene3D" id="3.40.50.620">
    <property type="entry name" value="HUPs"/>
    <property type="match status" value="1"/>
</dbReference>
<feature type="domain" description="DALR anticodon binding" evidence="13">
    <location>
        <begin position="415"/>
        <end position="534"/>
    </location>
</feature>
<dbReference type="SUPFAM" id="SSF52374">
    <property type="entry name" value="Nucleotidylyl transferase"/>
    <property type="match status" value="1"/>
</dbReference>
<evidence type="ECO:0000256" key="10">
    <source>
        <dbReference type="ARBA" id="ARBA00049339"/>
    </source>
</evidence>
<evidence type="ECO:0000256" key="4">
    <source>
        <dbReference type="ARBA" id="ARBA00022490"/>
    </source>
</evidence>
<evidence type="ECO:0000256" key="3">
    <source>
        <dbReference type="ARBA" id="ARBA00011245"/>
    </source>
</evidence>
<evidence type="ECO:0000256" key="8">
    <source>
        <dbReference type="ARBA" id="ARBA00022917"/>
    </source>
</evidence>
<evidence type="ECO:0000256" key="5">
    <source>
        <dbReference type="ARBA" id="ARBA00022598"/>
    </source>
</evidence>
<dbReference type="SUPFAM" id="SSF55190">
    <property type="entry name" value="Arginyl-tRNA synthetase (ArgRS), N-terminal 'additional' domain"/>
    <property type="match status" value="1"/>
</dbReference>
<evidence type="ECO:0000256" key="6">
    <source>
        <dbReference type="ARBA" id="ARBA00022741"/>
    </source>
</evidence>
<dbReference type="PANTHER" id="PTHR11956">
    <property type="entry name" value="ARGINYL-TRNA SYNTHETASE"/>
    <property type="match status" value="1"/>
</dbReference>
<evidence type="ECO:0000256" key="11">
    <source>
        <dbReference type="HAMAP-Rule" id="MF_00123"/>
    </source>
</evidence>
<dbReference type="AlphaFoldDB" id="A0A377JV48"/>
<evidence type="ECO:0000256" key="12">
    <source>
        <dbReference type="RuleBase" id="RU363038"/>
    </source>
</evidence>
<comment type="catalytic activity">
    <reaction evidence="10 11">
        <text>tRNA(Arg) + L-arginine + ATP = L-arginyl-tRNA(Arg) + AMP + diphosphate</text>
        <dbReference type="Rhea" id="RHEA:20301"/>
        <dbReference type="Rhea" id="RHEA-COMP:9658"/>
        <dbReference type="Rhea" id="RHEA-COMP:9673"/>
        <dbReference type="ChEBI" id="CHEBI:30616"/>
        <dbReference type="ChEBI" id="CHEBI:32682"/>
        <dbReference type="ChEBI" id="CHEBI:33019"/>
        <dbReference type="ChEBI" id="CHEBI:78442"/>
        <dbReference type="ChEBI" id="CHEBI:78513"/>
        <dbReference type="ChEBI" id="CHEBI:456215"/>
        <dbReference type="EC" id="6.1.1.19"/>
    </reaction>
</comment>
<keyword evidence="8 11" id="KW-0648">Protein biosynthesis</keyword>
<evidence type="ECO:0000256" key="7">
    <source>
        <dbReference type="ARBA" id="ARBA00022840"/>
    </source>
</evidence>
<dbReference type="EMBL" id="UGHX01000001">
    <property type="protein sequence ID" value="STP11663.1"/>
    <property type="molecule type" value="Genomic_DNA"/>
</dbReference>
<evidence type="ECO:0000256" key="9">
    <source>
        <dbReference type="ARBA" id="ARBA00023146"/>
    </source>
</evidence>